<dbReference type="NCBIfam" id="TIGR02530">
    <property type="entry name" value="flg_new"/>
    <property type="match status" value="1"/>
</dbReference>
<dbReference type="Pfam" id="PF12611">
    <property type="entry name" value="Flagellar_put"/>
    <property type="match status" value="1"/>
</dbReference>
<proteinExistence type="predicted"/>
<dbReference type="RefSeq" id="WP_014255141.1">
    <property type="nucleotide sequence ID" value="NC_016627.1"/>
</dbReference>
<keyword evidence="1" id="KW-0966">Cell projection</keyword>
<dbReference type="AlphaFoldDB" id="G8LVH1"/>
<keyword evidence="1" id="KW-0969">Cilium</keyword>
<protein>
    <submittedName>
        <fullName evidence="1">Flagellar operon protein</fullName>
    </submittedName>
</protein>
<evidence type="ECO:0000313" key="1">
    <source>
        <dbReference type="EMBL" id="AEV68560.1"/>
    </source>
</evidence>
<evidence type="ECO:0000313" key="2">
    <source>
        <dbReference type="Proteomes" id="UP000005435"/>
    </source>
</evidence>
<dbReference type="HOGENOM" id="CLU_145226_3_0_9"/>
<dbReference type="EMBL" id="CP003065">
    <property type="protein sequence ID" value="AEV68560.1"/>
    <property type="molecule type" value="Genomic_DNA"/>
</dbReference>
<gene>
    <name evidence="1" type="ordered locus">Clocl_1958</name>
</gene>
<dbReference type="KEGG" id="ccl:Clocl_1958"/>
<dbReference type="OrthoDB" id="165650at2"/>
<accession>G8LVH1</accession>
<reference evidence="2" key="1">
    <citation type="submission" date="2011-12" db="EMBL/GenBank/DDBJ databases">
        <title>Complete sequence of Clostridium clariflavum DSM 19732.</title>
        <authorList>
            <consortium name="US DOE Joint Genome Institute"/>
            <person name="Lucas S."/>
            <person name="Han J."/>
            <person name="Lapidus A."/>
            <person name="Cheng J.-F."/>
            <person name="Goodwin L."/>
            <person name="Pitluck S."/>
            <person name="Peters L."/>
            <person name="Teshima H."/>
            <person name="Detter J.C."/>
            <person name="Han C."/>
            <person name="Tapia R."/>
            <person name="Land M."/>
            <person name="Hauser L."/>
            <person name="Kyrpides N."/>
            <person name="Ivanova N."/>
            <person name="Pagani I."/>
            <person name="Kitzmiller T."/>
            <person name="Lynd L."/>
            <person name="Izquierdo J."/>
            <person name="Woyke T."/>
        </authorList>
    </citation>
    <scope>NUCLEOTIDE SEQUENCE [LARGE SCALE GENOMIC DNA]</scope>
    <source>
        <strain evidence="2">DSM 19732 / NBRC 101661 / EBR45</strain>
    </source>
</reference>
<keyword evidence="2" id="KW-1185">Reference proteome</keyword>
<dbReference type="Proteomes" id="UP000005435">
    <property type="component" value="Chromosome"/>
</dbReference>
<reference evidence="1 2" key="2">
    <citation type="journal article" date="2012" name="Stand. Genomic Sci.">
        <title>Complete Genome Sequence of Clostridium clariflavum DSM 19732.</title>
        <authorList>
            <person name="Izquierdo J.A."/>
            <person name="Goodwin L."/>
            <person name="Davenport K.W."/>
            <person name="Teshima H."/>
            <person name="Bruce D."/>
            <person name="Detter C."/>
            <person name="Tapia R."/>
            <person name="Han S."/>
            <person name="Land M."/>
            <person name="Hauser L."/>
            <person name="Jeffries C.D."/>
            <person name="Han J."/>
            <person name="Pitluck S."/>
            <person name="Nolan M."/>
            <person name="Chen A."/>
            <person name="Huntemann M."/>
            <person name="Mavromatis K."/>
            <person name="Mikhailova N."/>
            <person name="Liolios K."/>
            <person name="Woyke T."/>
            <person name="Lynd L.R."/>
        </authorList>
    </citation>
    <scope>NUCLEOTIDE SEQUENCE [LARGE SCALE GENOMIC DNA]</scope>
    <source>
        <strain evidence="2">DSM 19732 / NBRC 101661 / EBR45</strain>
    </source>
</reference>
<keyword evidence="1" id="KW-0282">Flagellum</keyword>
<dbReference type="STRING" id="720554.Clocl_1958"/>
<organism evidence="1 2">
    <name type="scientific">Acetivibrio clariflavus (strain DSM 19732 / NBRC 101661 / EBR45)</name>
    <name type="common">Clostridium clariflavum</name>
    <dbReference type="NCBI Taxonomy" id="720554"/>
    <lineage>
        <taxon>Bacteria</taxon>
        <taxon>Bacillati</taxon>
        <taxon>Bacillota</taxon>
        <taxon>Clostridia</taxon>
        <taxon>Eubacteriales</taxon>
        <taxon>Oscillospiraceae</taxon>
        <taxon>Acetivibrio</taxon>
    </lineage>
</organism>
<sequence length="130" mass="14714">MIINNNIYNHINRVSEKQLNNSGANKAKESVHNSFDSILKEEIRKTSDVKFSKHAQMRLETRNIKISDLQMQKISKALDKAEQKGVRDSLVMVDDIALVVNVKNRTVITAVNSNELKENVFTNIDGAVFT</sequence>
<dbReference type="eggNOG" id="ENOG5032Y5R">
    <property type="taxonomic scope" value="Bacteria"/>
</dbReference>
<dbReference type="InterPro" id="IPR013367">
    <property type="entry name" value="Flagellar_put"/>
</dbReference>
<name>G8LVH1_ACECE</name>